<organism evidence="1">
    <name type="scientific">viral metagenome</name>
    <dbReference type="NCBI Taxonomy" id="1070528"/>
    <lineage>
        <taxon>unclassified sequences</taxon>
        <taxon>metagenomes</taxon>
        <taxon>organismal metagenomes</taxon>
    </lineage>
</organism>
<reference evidence="1" key="1">
    <citation type="journal article" date="2020" name="Nature">
        <title>Giant virus diversity and host interactions through global metagenomics.</title>
        <authorList>
            <person name="Schulz F."/>
            <person name="Roux S."/>
            <person name="Paez-Espino D."/>
            <person name="Jungbluth S."/>
            <person name="Walsh D.A."/>
            <person name="Denef V.J."/>
            <person name="McMahon K.D."/>
            <person name="Konstantinidis K.T."/>
            <person name="Eloe-Fadrosh E.A."/>
            <person name="Kyrpides N.C."/>
            <person name="Woyke T."/>
        </authorList>
    </citation>
    <scope>NUCLEOTIDE SEQUENCE</scope>
    <source>
        <strain evidence="1">GVMAG-S-3300013286-35</strain>
    </source>
</reference>
<name>A0A6C0KUP6_9ZZZZ</name>
<evidence type="ECO:0000313" key="1">
    <source>
        <dbReference type="EMBL" id="QHU21702.1"/>
    </source>
</evidence>
<accession>A0A6C0KUP6</accession>
<protein>
    <submittedName>
        <fullName evidence="1">Uncharacterized protein</fullName>
    </submittedName>
</protein>
<dbReference type="AlphaFoldDB" id="A0A6C0KUP6"/>
<dbReference type="EMBL" id="MN740992">
    <property type="protein sequence ID" value="QHU21702.1"/>
    <property type="molecule type" value="Genomic_DNA"/>
</dbReference>
<proteinExistence type="predicted"/>
<sequence>MPPITRQQLQGFRDAHRALVKPEKVAFFEFKIYEAIIAAATAGHGYYNCPIQLDSEVGPMDNERLPEYCVNDVIKLLYVRFPDCTIRYISPGMSNKKDWCTTLGHKAYLQVIWS</sequence>